<dbReference type="AlphaFoldDB" id="A0A0M3HP79"/>
<accession>A0A0M3HP79</accession>
<sequence length="120" mass="12787">MELLGESESVNSSASRVSGIMSISGGTMLNKVSSHLLAFLIKLRHILTGAFQIWDLAKSVKRIFTSIARGIKIAIRQQSAPPHPVLFSGQQSIGGILDRKPPSLSGLSSTAVHPPCGLHF</sequence>
<dbReference type="WBParaSite" id="ALUE_0000364901-mRNA-1">
    <property type="protein sequence ID" value="ALUE_0000364901-mRNA-1"/>
    <property type="gene ID" value="ALUE_0000364901"/>
</dbReference>
<organism evidence="1 2">
    <name type="scientific">Ascaris lumbricoides</name>
    <name type="common">Giant roundworm</name>
    <dbReference type="NCBI Taxonomy" id="6252"/>
    <lineage>
        <taxon>Eukaryota</taxon>
        <taxon>Metazoa</taxon>
        <taxon>Ecdysozoa</taxon>
        <taxon>Nematoda</taxon>
        <taxon>Chromadorea</taxon>
        <taxon>Rhabditida</taxon>
        <taxon>Spirurina</taxon>
        <taxon>Ascaridomorpha</taxon>
        <taxon>Ascaridoidea</taxon>
        <taxon>Ascarididae</taxon>
        <taxon>Ascaris</taxon>
    </lineage>
</organism>
<evidence type="ECO:0000313" key="1">
    <source>
        <dbReference type="Proteomes" id="UP000036681"/>
    </source>
</evidence>
<dbReference type="Proteomes" id="UP000036681">
    <property type="component" value="Unplaced"/>
</dbReference>
<proteinExistence type="predicted"/>
<keyword evidence="1" id="KW-1185">Reference proteome</keyword>
<name>A0A0M3HP79_ASCLU</name>
<evidence type="ECO:0000313" key="2">
    <source>
        <dbReference type="WBParaSite" id="ALUE_0000364901-mRNA-1"/>
    </source>
</evidence>
<reference evidence="2" key="1">
    <citation type="submission" date="2017-02" db="UniProtKB">
        <authorList>
            <consortium name="WormBaseParasite"/>
        </authorList>
    </citation>
    <scope>IDENTIFICATION</scope>
</reference>
<protein>
    <submittedName>
        <fullName evidence="2">Uncharacterized protein</fullName>
    </submittedName>
</protein>